<dbReference type="AlphaFoldDB" id="A0A0C2JVH9"/>
<comment type="caution">
    <text evidence="1">The sequence shown here is derived from an EMBL/GenBank/DDBJ whole genome shotgun (WGS) entry which is preliminary data.</text>
</comment>
<reference evidence="1 2" key="1">
    <citation type="journal article" date="2014" name="Genome Biol. Evol.">
        <title>The genome of the myxosporean Thelohanellus kitauei shows adaptations to nutrient acquisition within its fish host.</title>
        <authorList>
            <person name="Yang Y."/>
            <person name="Xiong J."/>
            <person name="Zhou Z."/>
            <person name="Huo F."/>
            <person name="Miao W."/>
            <person name="Ran C."/>
            <person name="Liu Y."/>
            <person name="Zhang J."/>
            <person name="Feng J."/>
            <person name="Wang M."/>
            <person name="Wang M."/>
            <person name="Wang L."/>
            <person name="Yao B."/>
        </authorList>
    </citation>
    <scope>NUCLEOTIDE SEQUENCE [LARGE SCALE GENOMIC DNA]</scope>
    <source>
        <strain evidence="1">Wuqing</strain>
    </source>
</reference>
<keyword evidence="2" id="KW-1185">Reference proteome</keyword>
<dbReference type="EMBL" id="JWZT01000849">
    <property type="protein sequence ID" value="KII73428.1"/>
    <property type="molecule type" value="Genomic_DNA"/>
</dbReference>
<accession>A0A0C2JVH9</accession>
<protein>
    <recommendedName>
        <fullName evidence="3">DNA-directed RNA polymerase subunit</fullName>
    </recommendedName>
</protein>
<evidence type="ECO:0000313" key="2">
    <source>
        <dbReference type="Proteomes" id="UP000031668"/>
    </source>
</evidence>
<proteinExistence type="predicted"/>
<dbReference type="Proteomes" id="UP000031668">
    <property type="component" value="Unassembled WGS sequence"/>
</dbReference>
<name>A0A0C2JVH9_THEKT</name>
<evidence type="ECO:0000313" key="1">
    <source>
        <dbReference type="EMBL" id="KII73428.1"/>
    </source>
</evidence>
<organism evidence="1 2">
    <name type="scientific">Thelohanellus kitauei</name>
    <name type="common">Myxosporean</name>
    <dbReference type="NCBI Taxonomy" id="669202"/>
    <lineage>
        <taxon>Eukaryota</taxon>
        <taxon>Metazoa</taxon>
        <taxon>Cnidaria</taxon>
        <taxon>Myxozoa</taxon>
        <taxon>Myxosporea</taxon>
        <taxon>Bivalvulida</taxon>
        <taxon>Platysporina</taxon>
        <taxon>Myxobolidae</taxon>
        <taxon>Thelohanellus</taxon>
    </lineage>
</organism>
<sequence length="115" mass="13270">MEKIFCQCGGFLLPNDSNEGPQRSVKCRLCFSVQPLENSYLLKNYCNPPDLNDLVGKSDAWKHVKSAKDTCFSNSAKCPDCKHDQAFYIKQKDHLFKGMSSKIYRCKRCARHWKT</sequence>
<dbReference type="SUPFAM" id="SSF57783">
    <property type="entry name" value="Zinc beta-ribbon"/>
    <property type="match status" value="1"/>
</dbReference>
<evidence type="ECO:0008006" key="3">
    <source>
        <dbReference type="Google" id="ProtNLM"/>
    </source>
</evidence>
<gene>
    <name evidence="1" type="ORF">RF11_05264</name>
</gene>